<dbReference type="RefSeq" id="WP_083719808.1">
    <property type="nucleotide sequence ID" value="NZ_MPSB01000003.1"/>
</dbReference>
<organism evidence="1 2">
    <name type="scientific">Sphingomonas jeddahensis</name>
    <dbReference type="NCBI Taxonomy" id="1915074"/>
    <lineage>
        <taxon>Bacteria</taxon>
        <taxon>Pseudomonadati</taxon>
        <taxon>Pseudomonadota</taxon>
        <taxon>Alphaproteobacteria</taxon>
        <taxon>Sphingomonadales</taxon>
        <taxon>Sphingomonadaceae</taxon>
        <taxon>Sphingomonas</taxon>
    </lineage>
</organism>
<dbReference type="Proteomes" id="UP000188729">
    <property type="component" value="Unassembled WGS sequence"/>
</dbReference>
<dbReference type="AlphaFoldDB" id="A0A1V2EX48"/>
<accession>A0A1V2EX48</accession>
<keyword evidence="2" id="KW-1185">Reference proteome</keyword>
<dbReference type="EMBL" id="MPSB01000003">
    <property type="protein sequence ID" value="ONF96868.1"/>
    <property type="molecule type" value="Genomic_DNA"/>
</dbReference>
<name>A0A1V2EX48_9SPHN</name>
<protein>
    <submittedName>
        <fullName evidence="1">Rv0623-like transcription factor</fullName>
    </submittedName>
</protein>
<dbReference type="Pfam" id="PF07704">
    <property type="entry name" value="PSK_trans_fac"/>
    <property type="match status" value="1"/>
</dbReference>
<evidence type="ECO:0000313" key="2">
    <source>
        <dbReference type="Proteomes" id="UP000188729"/>
    </source>
</evidence>
<proteinExistence type="predicted"/>
<evidence type="ECO:0000313" key="1">
    <source>
        <dbReference type="EMBL" id="ONF96868.1"/>
    </source>
</evidence>
<dbReference type="InterPro" id="IPR011660">
    <property type="entry name" value="VapB-like"/>
</dbReference>
<dbReference type="OrthoDB" id="9814421at2"/>
<comment type="caution">
    <text evidence="1">The sequence shown here is derived from an EMBL/GenBank/DDBJ whole genome shotgun (WGS) entry which is preliminary data.</text>
</comment>
<dbReference type="STRING" id="1915074.SPHI_10630"/>
<sequence>MGALYVKDDEVRQMAEELAAVCGVTKVAAVKRALANELARMTPRLSLGEKIAELRRTSPLRYDPDVIIDKAFYDSLYDDE</sequence>
<reference evidence="1 2" key="1">
    <citation type="submission" date="2016-11" db="EMBL/GenBank/DDBJ databases">
        <title>Genome sequence of Sphingomonas jeddahensis G39.</title>
        <authorList>
            <person name="Poehlein A."/>
            <person name="Wuebbeler J.H."/>
            <person name="Steinbuechel A."/>
            <person name="Daniel R."/>
        </authorList>
    </citation>
    <scope>NUCLEOTIDE SEQUENCE [LARGE SCALE GENOMIC DNA]</scope>
    <source>
        <strain evidence="1 2">G39</strain>
    </source>
</reference>
<gene>
    <name evidence="1" type="ORF">SPHI_10630</name>
</gene>